<gene>
    <name evidence="2" type="ORF">AK812_SmicGene39414</name>
</gene>
<feature type="region of interest" description="Disordered" evidence="1">
    <location>
        <begin position="337"/>
        <end position="358"/>
    </location>
</feature>
<dbReference type="Proteomes" id="UP000186817">
    <property type="component" value="Unassembled WGS sequence"/>
</dbReference>
<reference evidence="2 3" key="1">
    <citation type="submission" date="2016-02" db="EMBL/GenBank/DDBJ databases">
        <title>Genome analysis of coral dinoflagellate symbionts highlights evolutionary adaptations to a symbiotic lifestyle.</title>
        <authorList>
            <person name="Aranda M."/>
            <person name="Li Y."/>
            <person name="Liew Y.J."/>
            <person name="Baumgarten S."/>
            <person name="Simakov O."/>
            <person name="Wilson M."/>
            <person name="Piel J."/>
            <person name="Ashoor H."/>
            <person name="Bougouffa S."/>
            <person name="Bajic V.B."/>
            <person name="Ryu T."/>
            <person name="Ravasi T."/>
            <person name="Bayer T."/>
            <person name="Micklem G."/>
            <person name="Kim H."/>
            <person name="Bhak J."/>
            <person name="Lajeunesse T.C."/>
            <person name="Voolstra C.R."/>
        </authorList>
    </citation>
    <scope>NUCLEOTIDE SEQUENCE [LARGE SCALE GENOMIC DNA]</scope>
    <source>
        <strain evidence="2 3">CCMP2467</strain>
    </source>
</reference>
<organism evidence="2 3">
    <name type="scientific">Symbiodinium microadriaticum</name>
    <name type="common">Dinoflagellate</name>
    <name type="synonym">Zooxanthella microadriatica</name>
    <dbReference type="NCBI Taxonomy" id="2951"/>
    <lineage>
        <taxon>Eukaryota</taxon>
        <taxon>Sar</taxon>
        <taxon>Alveolata</taxon>
        <taxon>Dinophyceae</taxon>
        <taxon>Suessiales</taxon>
        <taxon>Symbiodiniaceae</taxon>
        <taxon>Symbiodinium</taxon>
    </lineage>
</organism>
<accession>A0A1Q9CB92</accession>
<comment type="caution">
    <text evidence="2">The sequence shown here is derived from an EMBL/GenBank/DDBJ whole genome shotgun (WGS) entry which is preliminary data.</text>
</comment>
<evidence type="ECO:0000313" key="2">
    <source>
        <dbReference type="EMBL" id="OLP80203.1"/>
    </source>
</evidence>
<keyword evidence="3" id="KW-1185">Reference proteome</keyword>
<evidence type="ECO:0000313" key="3">
    <source>
        <dbReference type="Proteomes" id="UP000186817"/>
    </source>
</evidence>
<feature type="compositionally biased region" description="Basic and acidic residues" evidence="1">
    <location>
        <begin position="337"/>
        <end position="348"/>
    </location>
</feature>
<sequence length="358" mass="39496">MATNVFPVTASLEEKCMNAAHAVKFLLTEHPGTQRSVLQVQTKDVTPWSTKIIVKNTMATPAVVLEARQHHAPSPDQVYEHWVAPGEHAIVSGWLQEPKATLYIRTGLQSAKMVCVPNFGRITLSNNSSKGLQVETQDPAVVIQDLDIKIAERLRGSLTIPMMLRNEHCEEVLGEKLKTSRRWVRAGYERLITRAVMTPAWSLRPKGKGGSKGGKTSDGPAENRVLCTDPEEQRKVNELKTKREELASRKTALLANLTSQMKVIMAKLHDPNVSEAKRETLRTLLLGLKEKLDSLGVPGSSARAQAQAQGGSLEELREELRKLGAPDDQVVDLHLEPSEAEMHKELAGIRDPGSVDIE</sequence>
<dbReference type="OrthoDB" id="421012at2759"/>
<dbReference type="EMBL" id="LSRX01001404">
    <property type="protein sequence ID" value="OLP80203.1"/>
    <property type="molecule type" value="Genomic_DNA"/>
</dbReference>
<feature type="region of interest" description="Disordered" evidence="1">
    <location>
        <begin position="203"/>
        <end position="224"/>
    </location>
</feature>
<proteinExistence type="predicted"/>
<evidence type="ECO:0000256" key="1">
    <source>
        <dbReference type="SAM" id="MobiDB-lite"/>
    </source>
</evidence>
<feature type="non-terminal residue" evidence="2">
    <location>
        <position position="358"/>
    </location>
</feature>
<protein>
    <submittedName>
        <fullName evidence="2">Uncharacterized protein</fullName>
    </submittedName>
</protein>
<dbReference type="AlphaFoldDB" id="A0A1Q9CB92"/>
<name>A0A1Q9CB92_SYMMI</name>